<keyword evidence="2" id="KW-1185">Reference proteome</keyword>
<proteinExistence type="predicted"/>
<evidence type="ECO:0000313" key="1">
    <source>
        <dbReference type="EMBL" id="KAJ8108135.1"/>
    </source>
</evidence>
<name>A0ACC2HZ18_9PLEO</name>
<protein>
    <submittedName>
        <fullName evidence="1">Uncharacterized protein</fullName>
    </submittedName>
</protein>
<gene>
    <name evidence="1" type="ORF">OPT61_g8380</name>
</gene>
<organism evidence="1 2">
    <name type="scientific">Boeremia exigua</name>
    <dbReference type="NCBI Taxonomy" id="749465"/>
    <lineage>
        <taxon>Eukaryota</taxon>
        <taxon>Fungi</taxon>
        <taxon>Dikarya</taxon>
        <taxon>Ascomycota</taxon>
        <taxon>Pezizomycotina</taxon>
        <taxon>Dothideomycetes</taxon>
        <taxon>Pleosporomycetidae</taxon>
        <taxon>Pleosporales</taxon>
        <taxon>Pleosporineae</taxon>
        <taxon>Didymellaceae</taxon>
        <taxon>Boeremia</taxon>
    </lineage>
</organism>
<dbReference type="Proteomes" id="UP001153331">
    <property type="component" value="Unassembled WGS sequence"/>
</dbReference>
<accession>A0ACC2HZ18</accession>
<reference evidence="1" key="1">
    <citation type="submission" date="2022-11" db="EMBL/GenBank/DDBJ databases">
        <title>Genome Sequence of Boeremia exigua.</title>
        <authorList>
            <person name="Buettner E."/>
        </authorList>
    </citation>
    <scope>NUCLEOTIDE SEQUENCE</scope>
    <source>
        <strain evidence="1">CU02</strain>
    </source>
</reference>
<evidence type="ECO:0000313" key="2">
    <source>
        <dbReference type="Proteomes" id="UP001153331"/>
    </source>
</evidence>
<dbReference type="EMBL" id="JAPHNI010000798">
    <property type="protein sequence ID" value="KAJ8108135.1"/>
    <property type="molecule type" value="Genomic_DNA"/>
</dbReference>
<sequence length="546" mass="58248">MAAVAGRPSMELHVIRSNSVQDPEPTPENTDGATAIQYPHGVRLLLITIGLILSIFTSALDATIISTAIPAITTDFGTISDIAWYGTSLVITHTAFQSCWGKAYKYFSLKATFLLSLLVFEIGNIVCALAPSSGILILGRVIAGCGSGGIMSGAFIIIALTARPKYRALYMGVLGITFGCSGVLGPLMGGALTDSVGWRFCFWINLPIGFVAASAMFICFKSPIAPKEASLQEKILQLDLNGGVLVTALLTCFVLAMHWLGKYPSTSVRVVGSFLGSASMLVCFFINEWIMGKRAMIQSSLLKNKTVVANACYIFFLAGAYFPLLYTLPVQFQSVNNTSASQSGMRLIPLVLGISAVTMMANGILTFWRHYKPFLLVGAIFAMAGNAKIYTSNTRTLTSEWVGYEILTAIGIGLALQIPMIANQASVSADDMAAVTAFTLFMENCGETLFVASCEGAFTNGLLSSLADNLPDIDPKTVLDAGATQIRGLFSGGELEQVLRSYLNGCQTSHLVTVACGAMAGLISCSNAGPAAWTWMRLKLKKPHER</sequence>
<comment type="caution">
    <text evidence="1">The sequence shown here is derived from an EMBL/GenBank/DDBJ whole genome shotgun (WGS) entry which is preliminary data.</text>
</comment>